<dbReference type="Pfam" id="PF00082">
    <property type="entry name" value="Peptidase_S8"/>
    <property type="match status" value="1"/>
</dbReference>
<keyword evidence="4" id="KW-0964">Secreted</keyword>
<feature type="domain" description="SLH" evidence="12">
    <location>
        <begin position="643"/>
        <end position="706"/>
    </location>
</feature>
<dbReference type="PANTHER" id="PTHR43806">
    <property type="entry name" value="PEPTIDASE S8"/>
    <property type="match status" value="1"/>
</dbReference>
<dbReference type="PANTHER" id="PTHR43806:SF11">
    <property type="entry name" value="CEREVISIN-RELATED"/>
    <property type="match status" value="1"/>
</dbReference>
<evidence type="ECO:0000256" key="6">
    <source>
        <dbReference type="ARBA" id="ARBA00022729"/>
    </source>
</evidence>
<sequence>MKQLRLLLFILLFFSLTFQIVEANNEEKEWILYFQNKAQMKEVQSFIGEGYLNEHELMAKALLSDAEQSYIKNRFNITIEPNFQKRAALDATFNDPKLSEQWGISHIDVEKVWQKQPSLTNKLKGKTIQFDTKVATTYNETLNAFQRATIQVNKEKLSRISVSADHVEQEWGIEVYGDGKRLAGNTGNLQKLDVLLDKTIAYSKLEIVITGTESWQVKPLFHIVGVNHFVVAVIDSGITVHEDFCDNILYSLSVDYKEKLPYGEDRFGHGTHVTGILAACSNNGVGYSGVLGKAGIDILPLKVLDRYGNGGDFEVSKAVLDAVSMKVDVINMSLAGRGETKMLREAVISGLKQNIPIVAAAGNWNMSTENIYPASYPGVITVAASDNRKGIISISNYGWEVDLSAPGDYMNSAYLNNEYRSLRGTSMATPYVTGAVALLKVTYPTISLPEIRDRLISTSMDIKTKGYDIQSGSGVLQINSAIQASSTSGLDWYTLKEGQMISTKETHVLGVSNKWIGHSLLIYADTTLLYQGSIENNWVEFNFKDFPITKDSIRLSAIVFDRSHSIISNESLLVKAEATKRVPFSFTDINTDHWAFADISEAYDRYYVNGFGDGTFSPEGNISRRHSVMMLSRLFDWNTPSSFKGPFTDISFDLPGSLAIFSAYEKGVINGYADRSFRPDEKLTRAQMALILARALDLAETPFNKTPFEFSDIVKEHQAYNSIQHLVDIGIITKQENYRPTDYITRAQFTAMLMRTHRYFNQ</sequence>
<dbReference type="PROSITE" id="PS00138">
    <property type="entry name" value="SUBTILASE_SER"/>
    <property type="match status" value="1"/>
</dbReference>
<dbReference type="InterPro" id="IPR015500">
    <property type="entry name" value="Peptidase_S8_subtilisin-rel"/>
</dbReference>
<feature type="domain" description="SLH" evidence="12">
    <location>
        <begin position="707"/>
        <end position="762"/>
    </location>
</feature>
<dbReference type="PROSITE" id="PS00137">
    <property type="entry name" value="SUBTILASE_HIS"/>
    <property type="match status" value="1"/>
</dbReference>
<comment type="subcellular location">
    <subcellularLocation>
        <location evidence="2">Secreted</location>
    </subcellularLocation>
</comment>
<feature type="domain" description="SLH" evidence="12">
    <location>
        <begin position="582"/>
        <end position="642"/>
    </location>
</feature>
<dbReference type="Proteomes" id="UP001597214">
    <property type="component" value="Unassembled WGS sequence"/>
</dbReference>
<evidence type="ECO:0000256" key="3">
    <source>
        <dbReference type="ARBA" id="ARBA00011073"/>
    </source>
</evidence>
<name>A0ABW4LRR0_9BACI</name>
<evidence type="ECO:0000256" key="9">
    <source>
        <dbReference type="ARBA" id="ARBA00022837"/>
    </source>
</evidence>
<evidence type="ECO:0000256" key="5">
    <source>
        <dbReference type="ARBA" id="ARBA00022670"/>
    </source>
</evidence>
<keyword evidence="14" id="KW-1185">Reference proteome</keyword>
<dbReference type="Gene3D" id="3.40.50.200">
    <property type="entry name" value="Peptidase S8/S53 domain"/>
    <property type="match status" value="1"/>
</dbReference>
<evidence type="ECO:0000259" key="12">
    <source>
        <dbReference type="PROSITE" id="PS51272"/>
    </source>
</evidence>
<evidence type="ECO:0000313" key="14">
    <source>
        <dbReference type="Proteomes" id="UP001597214"/>
    </source>
</evidence>
<dbReference type="PROSITE" id="PS51892">
    <property type="entry name" value="SUBTILASE"/>
    <property type="match status" value="1"/>
</dbReference>
<evidence type="ECO:0000313" key="13">
    <source>
        <dbReference type="EMBL" id="MFD1736825.1"/>
    </source>
</evidence>
<dbReference type="PRINTS" id="PR00723">
    <property type="entry name" value="SUBTILISIN"/>
</dbReference>
<dbReference type="PROSITE" id="PS51272">
    <property type="entry name" value="SLH"/>
    <property type="match status" value="3"/>
</dbReference>
<feature type="active site" description="Charge relay system" evidence="10">
    <location>
        <position position="269"/>
    </location>
</feature>
<gene>
    <name evidence="13" type="ORF">ACFSCX_09620</name>
</gene>
<comment type="cofactor">
    <cofactor evidence="1">
        <name>Ca(2+)</name>
        <dbReference type="ChEBI" id="CHEBI:29108"/>
    </cofactor>
</comment>
<dbReference type="InterPro" id="IPR023827">
    <property type="entry name" value="Peptidase_S8_Asp-AS"/>
</dbReference>
<evidence type="ECO:0000256" key="10">
    <source>
        <dbReference type="PROSITE-ProRule" id="PRU01240"/>
    </source>
</evidence>
<dbReference type="EMBL" id="JBHUEM010000011">
    <property type="protein sequence ID" value="MFD1736825.1"/>
    <property type="molecule type" value="Genomic_DNA"/>
</dbReference>
<dbReference type="InterPro" id="IPR000209">
    <property type="entry name" value="Peptidase_S8/S53_dom"/>
</dbReference>
<evidence type="ECO:0000256" key="8">
    <source>
        <dbReference type="ARBA" id="ARBA00022825"/>
    </source>
</evidence>
<dbReference type="InterPro" id="IPR022398">
    <property type="entry name" value="Peptidase_S8_His-AS"/>
</dbReference>
<feature type="active site" description="Charge relay system" evidence="10">
    <location>
        <position position="426"/>
    </location>
</feature>
<comment type="similarity">
    <text evidence="3 10 11">Belongs to the peptidase S8 family.</text>
</comment>
<dbReference type="InterPro" id="IPR023828">
    <property type="entry name" value="Peptidase_S8_Ser-AS"/>
</dbReference>
<keyword evidence="5 10" id="KW-0645">Protease</keyword>
<keyword evidence="7 10" id="KW-0378">Hydrolase</keyword>
<dbReference type="SUPFAM" id="SSF52743">
    <property type="entry name" value="Subtilisin-like"/>
    <property type="match status" value="1"/>
</dbReference>
<evidence type="ECO:0000256" key="4">
    <source>
        <dbReference type="ARBA" id="ARBA00022525"/>
    </source>
</evidence>
<feature type="active site" description="Charge relay system" evidence="10">
    <location>
        <position position="235"/>
    </location>
</feature>
<dbReference type="InterPro" id="IPR050131">
    <property type="entry name" value="Peptidase_S8_subtilisin-like"/>
</dbReference>
<evidence type="ECO:0000256" key="11">
    <source>
        <dbReference type="RuleBase" id="RU003355"/>
    </source>
</evidence>
<reference evidence="14" key="1">
    <citation type="journal article" date="2019" name="Int. J. Syst. Evol. Microbiol.">
        <title>The Global Catalogue of Microorganisms (GCM) 10K type strain sequencing project: providing services to taxonomists for standard genome sequencing and annotation.</title>
        <authorList>
            <consortium name="The Broad Institute Genomics Platform"/>
            <consortium name="The Broad Institute Genome Sequencing Center for Infectious Disease"/>
            <person name="Wu L."/>
            <person name="Ma J."/>
        </authorList>
    </citation>
    <scope>NUCLEOTIDE SEQUENCE [LARGE SCALE GENOMIC DNA]</scope>
    <source>
        <strain evidence="14">CCUG 49339</strain>
    </source>
</reference>
<organism evidence="13 14">
    <name type="scientific">Bacillus salitolerans</name>
    <dbReference type="NCBI Taxonomy" id="1437434"/>
    <lineage>
        <taxon>Bacteria</taxon>
        <taxon>Bacillati</taxon>
        <taxon>Bacillota</taxon>
        <taxon>Bacilli</taxon>
        <taxon>Bacillales</taxon>
        <taxon>Bacillaceae</taxon>
        <taxon>Bacillus</taxon>
    </lineage>
</organism>
<dbReference type="InterPro" id="IPR036852">
    <property type="entry name" value="Peptidase_S8/S53_dom_sf"/>
</dbReference>
<accession>A0ABW4LRR0</accession>
<dbReference type="Pfam" id="PF00395">
    <property type="entry name" value="SLH"/>
    <property type="match status" value="3"/>
</dbReference>
<keyword evidence="6" id="KW-0732">Signal</keyword>
<dbReference type="RefSeq" id="WP_377927998.1">
    <property type="nucleotide sequence ID" value="NZ_JBHUEM010000011.1"/>
</dbReference>
<protein>
    <submittedName>
        <fullName evidence="13">S8 family serine peptidase</fullName>
    </submittedName>
</protein>
<evidence type="ECO:0000256" key="7">
    <source>
        <dbReference type="ARBA" id="ARBA00022801"/>
    </source>
</evidence>
<keyword evidence="8 10" id="KW-0720">Serine protease</keyword>
<dbReference type="PROSITE" id="PS00136">
    <property type="entry name" value="SUBTILASE_ASP"/>
    <property type="match status" value="1"/>
</dbReference>
<evidence type="ECO:0000256" key="2">
    <source>
        <dbReference type="ARBA" id="ARBA00004613"/>
    </source>
</evidence>
<keyword evidence="9" id="KW-0106">Calcium</keyword>
<evidence type="ECO:0000256" key="1">
    <source>
        <dbReference type="ARBA" id="ARBA00001913"/>
    </source>
</evidence>
<proteinExistence type="inferred from homology"/>
<dbReference type="InterPro" id="IPR001119">
    <property type="entry name" value="SLH_dom"/>
</dbReference>
<comment type="caution">
    <text evidence="13">The sequence shown here is derived from an EMBL/GenBank/DDBJ whole genome shotgun (WGS) entry which is preliminary data.</text>
</comment>